<organism evidence="1 2">
    <name type="scientific">Blastopirellula marina DSM 3645</name>
    <dbReference type="NCBI Taxonomy" id="314230"/>
    <lineage>
        <taxon>Bacteria</taxon>
        <taxon>Pseudomonadati</taxon>
        <taxon>Planctomycetota</taxon>
        <taxon>Planctomycetia</taxon>
        <taxon>Pirellulales</taxon>
        <taxon>Pirellulaceae</taxon>
        <taxon>Blastopirellula</taxon>
    </lineage>
</organism>
<comment type="caution">
    <text evidence="1">The sequence shown here is derived from an EMBL/GenBank/DDBJ whole genome shotgun (WGS) entry which is preliminary data.</text>
</comment>
<gene>
    <name evidence="1" type="ORF">DSM3645_03848</name>
</gene>
<evidence type="ECO:0000313" key="1">
    <source>
        <dbReference type="EMBL" id="EAQ79579.1"/>
    </source>
</evidence>
<dbReference type="HOGENOM" id="CLU_3247973_0_0_0"/>
<protein>
    <submittedName>
        <fullName evidence="1">Uncharacterized protein</fullName>
    </submittedName>
</protein>
<sequence>MTTCGRVSAAKANSSPPRIWLLETVGQTCFSICETIRSVPVK</sequence>
<name>A3ZV81_9BACT</name>
<dbReference type="EMBL" id="AANZ01000014">
    <property type="protein sequence ID" value="EAQ79579.1"/>
    <property type="molecule type" value="Genomic_DNA"/>
</dbReference>
<reference evidence="1 2" key="1">
    <citation type="submission" date="2006-02" db="EMBL/GenBank/DDBJ databases">
        <authorList>
            <person name="Amann R."/>
            <person name="Ferriera S."/>
            <person name="Johnson J."/>
            <person name="Kravitz S."/>
            <person name="Halpern A."/>
            <person name="Remington K."/>
            <person name="Beeson K."/>
            <person name="Tran B."/>
            <person name="Rogers Y.-H."/>
            <person name="Friedman R."/>
            <person name="Venter J.C."/>
        </authorList>
    </citation>
    <scope>NUCLEOTIDE SEQUENCE [LARGE SCALE GENOMIC DNA]</scope>
    <source>
        <strain evidence="1 2">DSM 3645</strain>
    </source>
</reference>
<dbReference type="AlphaFoldDB" id="A3ZV81"/>
<proteinExistence type="predicted"/>
<evidence type="ECO:0000313" key="2">
    <source>
        <dbReference type="Proteomes" id="UP000004358"/>
    </source>
</evidence>
<dbReference type="Proteomes" id="UP000004358">
    <property type="component" value="Unassembled WGS sequence"/>
</dbReference>
<accession>A3ZV81</accession>